<dbReference type="Pfam" id="PF09084">
    <property type="entry name" value="NMT1"/>
    <property type="match status" value="1"/>
</dbReference>
<dbReference type="PANTHER" id="PTHR31528:SF15">
    <property type="entry name" value="RIBOFLAVIN-BINDING PROTEIN RIBY"/>
    <property type="match status" value="1"/>
</dbReference>
<reference evidence="3 4" key="1">
    <citation type="submission" date="2020-08" db="EMBL/GenBank/DDBJ databases">
        <title>A Genomic Blueprint of the Chicken Gut Microbiome.</title>
        <authorList>
            <person name="Gilroy R."/>
            <person name="Ravi A."/>
            <person name="Getino M."/>
            <person name="Pursley I."/>
            <person name="Horton D.L."/>
            <person name="Alikhan N.-F."/>
            <person name="Baker D."/>
            <person name="Gharbi K."/>
            <person name="Hall N."/>
            <person name="Watson M."/>
            <person name="Adriaenssens E.M."/>
            <person name="Foster-Nyarko E."/>
            <person name="Jarju S."/>
            <person name="Secka A."/>
            <person name="Antonio M."/>
            <person name="Oren A."/>
            <person name="Chaudhuri R."/>
            <person name="La Ragione R.M."/>
            <person name="Hildebrand F."/>
            <person name="Pallen M.J."/>
        </authorList>
    </citation>
    <scope>NUCLEOTIDE SEQUENCE [LARGE SCALE GENOMIC DNA]</scope>
    <source>
        <strain evidence="3 4">Sa2CVA6</strain>
    </source>
</reference>
<feature type="chain" id="PRO_5045872797" evidence="1">
    <location>
        <begin position="27"/>
        <end position="344"/>
    </location>
</feature>
<dbReference type="InterPro" id="IPR027939">
    <property type="entry name" value="NMT1/THI5"/>
</dbReference>
<evidence type="ECO:0000313" key="4">
    <source>
        <dbReference type="Proteomes" id="UP000634919"/>
    </source>
</evidence>
<dbReference type="PANTHER" id="PTHR31528">
    <property type="entry name" value="4-AMINO-5-HYDROXYMETHYL-2-METHYLPYRIMIDINE PHOSPHATE SYNTHASE THI11-RELATED"/>
    <property type="match status" value="1"/>
</dbReference>
<evidence type="ECO:0000256" key="1">
    <source>
        <dbReference type="SAM" id="SignalP"/>
    </source>
</evidence>
<dbReference type="EMBL" id="JACSQK010000003">
    <property type="protein sequence ID" value="MBD7959913.1"/>
    <property type="molecule type" value="Genomic_DNA"/>
</dbReference>
<accession>A0ABR8S8V5</accession>
<dbReference type="RefSeq" id="WP_191722338.1">
    <property type="nucleotide sequence ID" value="NZ_JACSQK010000003.1"/>
</dbReference>
<comment type="caution">
    <text evidence="3">The sequence shown here is derived from an EMBL/GenBank/DDBJ whole genome shotgun (WGS) entry which is preliminary data.</text>
</comment>
<feature type="domain" description="SsuA/THI5-like" evidence="2">
    <location>
        <begin position="47"/>
        <end position="261"/>
    </location>
</feature>
<name>A0ABR8S8V5_9BURK</name>
<keyword evidence="1" id="KW-0732">Signal</keyword>
<protein>
    <submittedName>
        <fullName evidence="3">ABC transporter substrate-binding protein</fullName>
    </submittedName>
</protein>
<organism evidence="3 4">
    <name type="scientific">Comamonas avium</name>
    <dbReference type="NCBI Taxonomy" id="2762231"/>
    <lineage>
        <taxon>Bacteria</taxon>
        <taxon>Pseudomonadati</taxon>
        <taxon>Pseudomonadota</taxon>
        <taxon>Betaproteobacteria</taxon>
        <taxon>Burkholderiales</taxon>
        <taxon>Comamonadaceae</taxon>
        <taxon>Comamonas</taxon>
    </lineage>
</organism>
<feature type="signal peptide" evidence="1">
    <location>
        <begin position="1"/>
        <end position="26"/>
    </location>
</feature>
<dbReference type="Gene3D" id="3.40.190.10">
    <property type="entry name" value="Periplasmic binding protein-like II"/>
    <property type="match status" value="2"/>
</dbReference>
<dbReference type="InterPro" id="IPR015168">
    <property type="entry name" value="SsuA/THI5"/>
</dbReference>
<keyword evidence="4" id="KW-1185">Reference proteome</keyword>
<evidence type="ECO:0000313" key="3">
    <source>
        <dbReference type="EMBL" id="MBD7959913.1"/>
    </source>
</evidence>
<dbReference type="SUPFAM" id="SSF53850">
    <property type="entry name" value="Periplasmic binding protein-like II"/>
    <property type="match status" value="1"/>
</dbReference>
<gene>
    <name evidence="3" type="ORF">H9646_05425</name>
</gene>
<evidence type="ECO:0000259" key="2">
    <source>
        <dbReference type="Pfam" id="PF09084"/>
    </source>
</evidence>
<sequence>MQRRHFLRTATCLSSAAALLPASSWAQTGKKALVPVKFTLDFKVTSQTSPFFLAASRGYYAEEGLDVQIDVGAGSVASITRVASGAYDMGLGDISSLIEAHASGTMPVQAVYQYYNRAPFTIIGRKDKGITSSLDSLKGKKVAAAAVEATRRCWPMVADQQKLAEPFFDWVTTDFSARDNVVVRGDVDAATYFHDSAISLFMRMPPEQLSVLSYADAGVHLYGNAVLASSKMLAEKPEVVRAFLRATQRALVETLANPDAALAAVRTREPLLRADQESARWAITRTYLANAETARVGLGHIDAAVLTRQIAQVGKTFALKQLPATEQIWNTAFLPAAVKHGGAA</sequence>
<proteinExistence type="predicted"/>
<dbReference type="Proteomes" id="UP000634919">
    <property type="component" value="Unassembled WGS sequence"/>
</dbReference>